<dbReference type="EMBL" id="JAFKCT010000012">
    <property type="protein sequence ID" value="MBN7813339.1"/>
    <property type="molecule type" value="Genomic_DNA"/>
</dbReference>
<evidence type="ECO:0000313" key="3">
    <source>
        <dbReference type="Proteomes" id="UP000664317"/>
    </source>
</evidence>
<reference evidence="2 3" key="1">
    <citation type="submission" date="2021-03" db="EMBL/GenBank/DDBJ databases">
        <title>novel species isolated from a fishpond in China.</title>
        <authorList>
            <person name="Lu H."/>
            <person name="Cai Z."/>
        </authorList>
    </citation>
    <scope>NUCLEOTIDE SEQUENCE [LARGE SCALE GENOMIC DNA]</scope>
    <source>
        <strain evidence="2 3">H41</strain>
    </source>
</reference>
<evidence type="ECO:0000259" key="1">
    <source>
        <dbReference type="PROSITE" id="PS50042"/>
    </source>
</evidence>
<dbReference type="InterPro" id="IPR018490">
    <property type="entry name" value="cNMP-bd_dom_sf"/>
</dbReference>
<dbReference type="Gene3D" id="2.60.120.10">
    <property type="entry name" value="Jelly Rolls"/>
    <property type="match status" value="1"/>
</dbReference>
<dbReference type="SUPFAM" id="SSF51206">
    <property type="entry name" value="cAMP-binding domain-like"/>
    <property type="match status" value="1"/>
</dbReference>
<feature type="domain" description="Cyclic nucleotide-binding" evidence="1">
    <location>
        <begin position="33"/>
        <end position="114"/>
    </location>
</feature>
<keyword evidence="3" id="KW-1185">Reference proteome</keyword>
<name>A0ABS3CCI8_9BACT</name>
<dbReference type="Pfam" id="PF00027">
    <property type="entry name" value="cNMP_binding"/>
    <property type="match status" value="1"/>
</dbReference>
<dbReference type="InterPro" id="IPR000595">
    <property type="entry name" value="cNMP-bd_dom"/>
</dbReference>
<sequence length="198" mass="22581">MSTKETTKEKLTGFLKKRHDFSPGDISLIHRYVEVRRYGSKEFFVNSGQRCTEVGFTISGVFRYFFYDAQGNEVTAHFMAENEFVGNVTSFFEFSPSAGSIQAEVDCEVIVISRGAWDIFCKEIPQWESTIQKVVNDVLLRKTTFQRNLINVDAQSAYLNFLNVYPTIAQRVALNHIASYLGMTPFSLSRIRKALATK</sequence>
<dbReference type="RefSeq" id="WP_206580115.1">
    <property type="nucleotide sequence ID" value="NZ_JAFKCT010000012.1"/>
</dbReference>
<dbReference type="CDD" id="cd00038">
    <property type="entry name" value="CAP_ED"/>
    <property type="match status" value="1"/>
</dbReference>
<dbReference type="PROSITE" id="PS50042">
    <property type="entry name" value="CNMP_BINDING_3"/>
    <property type="match status" value="1"/>
</dbReference>
<comment type="caution">
    <text evidence="2">The sequence shown here is derived from an EMBL/GenBank/DDBJ whole genome shotgun (WGS) entry which is preliminary data.</text>
</comment>
<gene>
    <name evidence="2" type="ORF">J0A68_20460</name>
</gene>
<dbReference type="Proteomes" id="UP000664317">
    <property type="component" value="Unassembled WGS sequence"/>
</dbReference>
<dbReference type="InterPro" id="IPR014710">
    <property type="entry name" value="RmlC-like_jellyroll"/>
</dbReference>
<evidence type="ECO:0000313" key="2">
    <source>
        <dbReference type="EMBL" id="MBN7813339.1"/>
    </source>
</evidence>
<proteinExistence type="predicted"/>
<organism evidence="2 3">
    <name type="scientific">Algoriphagus oliviformis</name>
    <dbReference type="NCBI Taxonomy" id="2811231"/>
    <lineage>
        <taxon>Bacteria</taxon>
        <taxon>Pseudomonadati</taxon>
        <taxon>Bacteroidota</taxon>
        <taxon>Cytophagia</taxon>
        <taxon>Cytophagales</taxon>
        <taxon>Cyclobacteriaceae</taxon>
        <taxon>Algoriphagus</taxon>
    </lineage>
</organism>
<accession>A0ABS3CCI8</accession>
<protein>
    <submittedName>
        <fullName evidence="2">Crp/Fnr family transcriptional regulator</fullName>
    </submittedName>
</protein>